<reference evidence="1 2" key="1">
    <citation type="submission" date="2015-04" db="EMBL/GenBank/DDBJ databases">
        <authorList>
            <person name="Syromyatnikov M.Y."/>
            <person name="Popov V.N."/>
        </authorList>
    </citation>
    <scope>NUCLEOTIDE SEQUENCE [LARGE SCALE GENOMIC DNA]</scope>
</reference>
<protein>
    <submittedName>
        <fullName evidence="1">CLUMA_CG004399, isoform A</fullName>
    </submittedName>
</protein>
<sequence length="96" mass="11839">MKRCGSNVRTEITIQPLRELNNGKHSRLRFSVLQPLKRLRFMIISEHRYRELLKCFFFRDLCYVSIEIKWFHSFHLNYLQEVGKKRFEKLEEFCIV</sequence>
<organism evidence="1 2">
    <name type="scientific">Clunio marinus</name>
    <dbReference type="NCBI Taxonomy" id="568069"/>
    <lineage>
        <taxon>Eukaryota</taxon>
        <taxon>Metazoa</taxon>
        <taxon>Ecdysozoa</taxon>
        <taxon>Arthropoda</taxon>
        <taxon>Hexapoda</taxon>
        <taxon>Insecta</taxon>
        <taxon>Pterygota</taxon>
        <taxon>Neoptera</taxon>
        <taxon>Endopterygota</taxon>
        <taxon>Diptera</taxon>
        <taxon>Nematocera</taxon>
        <taxon>Chironomoidea</taxon>
        <taxon>Chironomidae</taxon>
        <taxon>Clunio</taxon>
    </lineage>
</organism>
<dbReference type="Proteomes" id="UP000183832">
    <property type="component" value="Unassembled WGS sequence"/>
</dbReference>
<dbReference type="AlphaFoldDB" id="A0A1J1HT26"/>
<name>A0A1J1HT26_9DIPT</name>
<dbReference type="EMBL" id="CVRI01000020">
    <property type="protein sequence ID" value="CRK90706.1"/>
    <property type="molecule type" value="Genomic_DNA"/>
</dbReference>
<evidence type="ECO:0000313" key="1">
    <source>
        <dbReference type="EMBL" id="CRK90706.1"/>
    </source>
</evidence>
<accession>A0A1J1HT26</accession>
<gene>
    <name evidence="1" type="ORF">CLUMA_CG004399</name>
</gene>
<evidence type="ECO:0000313" key="2">
    <source>
        <dbReference type="Proteomes" id="UP000183832"/>
    </source>
</evidence>
<proteinExistence type="predicted"/>
<keyword evidence="2" id="KW-1185">Reference proteome</keyword>